<dbReference type="AlphaFoldDB" id="A0A0A9B2F5"/>
<protein>
    <submittedName>
        <fullName evidence="2">Uncharacterized protein</fullName>
    </submittedName>
</protein>
<dbReference type="EMBL" id="GBRH01242535">
    <property type="protein sequence ID" value="JAD55360.1"/>
    <property type="molecule type" value="Transcribed_RNA"/>
</dbReference>
<reference evidence="2" key="1">
    <citation type="submission" date="2014-09" db="EMBL/GenBank/DDBJ databases">
        <authorList>
            <person name="Magalhaes I.L.F."/>
            <person name="Oliveira U."/>
            <person name="Santos F.R."/>
            <person name="Vidigal T.H.D.A."/>
            <person name="Brescovit A.D."/>
            <person name="Santos A.J."/>
        </authorList>
    </citation>
    <scope>NUCLEOTIDE SEQUENCE</scope>
    <source>
        <tissue evidence="2">Shoot tissue taken approximately 20 cm above the soil surface</tissue>
    </source>
</reference>
<evidence type="ECO:0000256" key="1">
    <source>
        <dbReference type="SAM" id="MobiDB-lite"/>
    </source>
</evidence>
<feature type="region of interest" description="Disordered" evidence="1">
    <location>
        <begin position="1"/>
        <end position="21"/>
    </location>
</feature>
<accession>A0A0A9B2F5</accession>
<proteinExistence type="predicted"/>
<name>A0A0A9B2F5_ARUDO</name>
<organism evidence="2">
    <name type="scientific">Arundo donax</name>
    <name type="common">Giant reed</name>
    <name type="synonym">Donax arundinaceus</name>
    <dbReference type="NCBI Taxonomy" id="35708"/>
    <lineage>
        <taxon>Eukaryota</taxon>
        <taxon>Viridiplantae</taxon>
        <taxon>Streptophyta</taxon>
        <taxon>Embryophyta</taxon>
        <taxon>Tracheophyta</taxon>
        <taxon>Spermatophyta</taxon>
        <taxon>Magnoliopsida</taxon>
        <taxon>Liliopsida</taxon>
        <taxon>Poales</taxon>
        <taxon>Poaceae</taxon>
        <taxon>PACMAD clade</taxon>
        <taxon>Arundinoideae</taxon>
        <taxon>Arundineae</taxon>
        <taxon>Arundo</taxon>
    </lineage>
</organism>
<sequence length="55" mass="5990">MVGIFPSKLQRENGAGSGGDTGARLCQLASLIKKTLPELICSTYDYINFSRLKNI</sequence>
<reference evidence="2" key="2">
    <citation type="journal article" date="2015" name="Data Brief">
        <title>Shoot transcriptome of the giant reed, Arundo donax.</title>
        <authorList>
            <person name="Barrero R.A."/>
            <person name="Guerrero F.D."/>
            <person name="Moolhuijzen P."/>
            <person name="Goolsby J.A."/>
            <person name="Tidwell J."/>
            <person name="Bellgard S.E."/>
            <person name="Bellgard M.I."/>
        </authorList>
    </citation>
    <scope>NUCLEOTIDE SEQUENCE</scope>
    <source>
        <tissue evidence="2">Shoot tissue taken approximately 20 cm above the soil surface</tissue>
    </source>
</reference>
<evidence type="ECO:0000313" key="2">
    <source>
        <dbReference type="EMBL" id="JAD55360.1"/>
    </source>
</evidence>